<keyword evidence="6" id="KW-0805">Transcription regulation</keyword>
<dbReference type="Gene3D" id="3.30.160.60">
    <property type="entry name" value="Classic Zinc Finger"/>
    <property type="match status" value="1"/>
</dbReference>
<keyword evidence="2" id="KW-0479">Metal-binding</keyword>
<dbReference type="EMBL" id="CAADRP010000557">
    <property type="protein sequence ID" value="VFU29898.1"/>
    <property type="molecule type" value="Genomic_DNA"/>
</dbReference>
<keyword evidence="3" id="KW-0677">Repeat</keyword>
<evidence type="ECO:0000256" key="5">
    <source>
        <dbReference type="ARBA" id="ARBA00022833"/>
    </source>
</evidence>
<evidence type="ECO:0000256" key="2">
    <source>
        <dbReference type="ARBA" id="ARBA00022723"/>
    </source>
</evidence>
<comment type="subcellular location">
    <subcellularLocation>
        <location evidence="1">Nucleus</location>
    </subcellularLocation>
</comment>
<sequence length="308" mass="33934">MKILCDVCNKEEASVFCTADEAALCDTCDHRVHHANKLASKHHRFSLLHPSSKNFPICDICQEKRAFLFCQQDRAILCRDCDGPIHAANEHTQKHSRFLLTGVKLSATSAVYTSSSSVTKNGGELVPDSKSQQQQQPIKKPVSVAPVNSNPPTVPSILSTNTVVNKGGNNLVTNEGFGSTTSSTISEYLMETLPGWHVEDFLDPSTTPFGFCKIDGGLSPFMDTHHDLESNMSSFSSESLGIWVPQTPTASYTSQQYYYPQLVGQSGFKEIKETTNMKANRRLADDVFTVPQISLPTNIGSKRSRTLW</sequence>
<dbReference type="GO" id="GO:0000976">
    <property type="term" value="F:transcription cis-regulatory region binding"/>
    <property type="evidence" value="ECO:0007669"/>
    <property type="project" value="UniProtKB-ARBA"/>
</dbReference>
<keyword evidence="5" id="KW-0862">Zinc</keyword>
<dbReference type="Pfam" id="PF00643">
    <property type="entry name" value="zf-B_box"/>
    <property type="match status" value="2"/>
</dbReference>
<evidence type="ECO:0000313" key="12">
    <source>
        <dbReference type="EMBL" id="VFU29898.1"/>
    </source>
</evidence>
<proteinExistence type="predicted"/>
<dbReference type="PANTHER" id="PTHR31832">
    <property type="entry name" value="B-BOX ZINC FINGER PROTEIN 22"/>
    <property type="match status" value="1"/>
</dbReference>
<feature type="region of interest" description="Disordered" evidence="10">
    <location>
        <begin position="116"/>
        <end position="155"/>
    </location>
</feature>
<dbReference type="InterPro" id="IPR049808">
    <property type="entry name" value="CONSTANS-like_Bbox1"/>
</dbReference>
<keyword evidence="7" id="KW-0804">Transcription</keyword>
<organism evidence="12">
    <name type="scientific">Salix viminalis</name>
    <name type="common">Common osier</name>
    <name type="synonym">Basket willow</name>
    <dbReference type="NCBI Taxonomy" id="40686"/>
    <lineage>
        <taxon>Eukaryota</taxon>
        <taxon>Viridiplantae</taxon>
        <taxon>Streptophyta</taxon>
        <taxon>Embryophyta</taxon>
        <taxon>Tracheophyta</taxon>
        <taxon>Spermatophyta</taxon>
        <taxon>Magnoliopsida</taxon>
        <taxon>eudicotyledons</taxon>
        <taxon>Gunneridae</taxon>
        <taxon>Pentapetalae</taxon>
        <taxon>rosids</taxon>
        <taxon>fabids</taxon>
        <taxon>Malpighiales</taxon>
        <taxon>Salicaceae</taxon>
        <taxon>Saliceae</taxon>
        <taxon>Salix</taxon>
    </lineage>
</organism>
<accession>A0A6N2KT84</accession>
<dbReference type="GO" id="GO:0008270">
    <property type="term" value="F:zinc ion binding"/>
    <property type="evidence" value="ECO:0007669"/>
    <property type="project" value="UniProtKB-KW"/>
</dbReference>
<evidence type="ECO:0000259" key="11">
    <source>
        <dbReference type="PROSITE" id="PS50119"/>
    </source>
</evidence>
<dbReference type="AlphaFoldDB" id="A0A6N2KT84"/>
<dbReference type="GO" id="GO:0006355">
    <property type="term" value="P:regulation of DNA-templated transcription"/>
    <property type="evidence" value="ECO:0007669"/>
    <property type="project" value="TreeGrafter"/>
</dbReference>
<dbReference type="PANTHER" id="PTHR31832:SF52">
    <property type="entry name" value="B-BOX ZINC FINGER PROTEIN 21"/>
    <property type="match status" value="1"/>
</dbReference>
<dbReference type="GO" id="GO:0005634">
    <property type="term" value="C:nucleus"/>
    <property type="evidence" value="ECO:0007669"/>
    <property type="project" value="UniProtKB-SubCell"/>
</dbReference>
<name>A0A6N2KT84_SALVM</name>
<keyword evidence="8" id="KW-0539">Nucleus</keyword>
<feature type="compositionally biased region" description="Low complexity" evidence="10">
    <location>
        <begin position="126"/>
        <end position="151"/>
    </location>
</feature>
<evidence type="ECO:0000256" key="6">
    <source>
        <dbReference type="ARBA" id="ARBA00023015"/>
    </source>
</evidence>
<dbReference type="SMART" id="SM00336">
    <property type="entry name" value="BBOX"/>
    <property type="match status" value="2"/>
</dbReference>
<gene>
    <name evidence="12" type="ORF">SVIM_LOCUS111106</name>
</gene>
<dbReference type="GO" id="GO:0009640">
    <property type="term" value="P:photomorphogenesis"/>
    <property type="evidence" value="ECO:0007669"/>
    <property type="project" value="TreeGrafter"/>
</dbReference>
<reference evidence="12" key="1">
    <citation type="submission" date="2019-03" db="EMBL/GenBank/DDBJ databases">
        <authorList>
            <person name="Mank J."/>
            <person name="Almeida P."/>
        </authorList>
    </citation>
    <scope>NUCLEOTIDE SEQUENCE</scope>
    <source>
        <strain evidence="12">78183</strain>
    </source>
</reference>
<dbReference type="PROSITE" id="PS50119">
    <property type="entry name" value="ZF_BBOX"/>
    <property type="match status" value="2"/>
</dbReference>
<evidence type="ECO:0000256" key="3">
    <source>
        <dbReference type="ARBA" id="ARBA00022737"/>
    </source>
</evidence>
<evidence type="ECO:0000256" key="10">
    <source>
        <dbReference type="SAM" id="MobiDB-lite"/>
    </source>
</evidence>
<dbReference type="FunFam" id="3.30.160.60:FF:000856">
    <property type="entry name" value="B-box zinc finger protein 21"/>
    <property type="match status" value="1"/>
</dbReference>
<evidence type="ECO:0000256" key="7">
    <source>
        <dbReference type="ARBA" id="ARBA00023163"/>
    </source>
</evidence>
<evidence type="ECO:0000256" key="1">
    <source>
        <dbReference type="ARBA" id="ARBA00004123"/>
    </source>
</evidence>
<feature type="domain" description="B box-type" evidence="11">
    <location>
        <begin position="53"/>
        <end position="100"/>
    </location>
</feature>
<evidence type="ECO:0000256" key="4">
    <source>
        <dbReference type="ARBA" id="ARBA00022771"/>
    </source>
</evidence>
<protein>
    <recommendedName>
        <fullName evidence="11">B box-type domain-containing protein</fullName>
    </recommendedName>
</protein>
<evidence type="ECO:0000256" key="9">
    <source>
        <dbReference type="PROSITE-ProRule" id="PRU00024"/>
    </source>
</evidence>
<dbReference type="CDD" id="cd19821">
    <property type="entry name" value="Bbox1_BBX-like"/>
    <property type="match status" value="2"/>
</dbReference>
<keyword evidence="4 9" id="KW-0863">Zinc-finger</keyword>
<evidence type="ECO:0000256" key="8">
    <source>
        <dbReference type="ARBA" id="ARBA00023242"/>
    </source>
</evidence>
<feature type="domain" description="B box-type" evidence="11">
    <location>
        <begin position="1"/>
        <end position="47"/>
    </location>
</feature>
<dbReference type="InterPro" id="IPR000315">
    <property type="entry name" value="Znf_B-box"/>
</dbReference>
<dbReference type="InterPro" id="IPR051979">
    <property type="entry name" value="B-box_zinc_finger"/>
</dbReference>